<evidence type="ECO:0000313" key="1">
    <source>
        <dbReference type="EMBL" id="GBH30753.1"/>
    </source>
</evidence>
<accession>A0A401J2C0</accession>
<gene>
    <name evidence="1" type="ORF">MBESOW_P2008</name>
</gene>
<dbReference type="AlphaFoldDB" id="A0A401J2C0"/>
<dbReference type="Proteomes" id="UP000290975">
    <property type="component" value="Unassembled WGS sequence"/>
</dbReference>
<organism evidence="1 2">
    <name type="scientific">Sphingobium xenophagum</name>
    <dbReference type="NCBI Taxonomy" id="121428"/>
    <lineage>
        <taxon>Bacteria</taxon>
        <taxon>Pseudomonadati</taxon>
        <taxon>Pseudomonadota</taxon>
        <taxon>Alphaproteobacteria</taxon>
        <taxon>Sphingomonadales</taxon>
        <taxon>Sphingomonadaceae</taxon>
        <taxon>Sphingobium</taxon>
    </lineage>
</organism>
<sequence length="155" mass="17509">MRAVQDVGTMGADSRDFTLDISERFFHLTTESLRLHSNSTKCYQTLENLVNSRVPGIEKIDDEDAENLKRHLVAVPTGGSIQIHLEITETSAKNLERIKELLETRLETNISVGDALSALLFNYIVEQRAARVISKLQLDEFDQPRETGPFKGSRH</sequence>
<name>A0A401J2C0_SPHXE</name>
<dbReference type="EMBL" id="BBQY01000005">
    <property type="protein sequence ID" value="GBH30753.1"/>
    <property type="molecule type" value="Genomic_DNA"/>
</dbReference>
<comment type="caution">
    <text evidence="1">The sequence shown here is derived from an EMBL/GenBank/DDBJ whole genome shotgun (WGS) entry which is preliminary data.</text>
</comment>
<protein>
    <submittedName>
        <fullName evidence="1">Uncharacterized protein</fullName>
    </submittedName>
</protein>
<reference evidence="1 2" key="1">
    <citation type="submission" date="2014-12" db="EMBL/GenBank/DDBJ databases">
        <title>Whole genome sequencing of Sphingobium xenophagum OW59.</title>
        <authorList>
            <person name="Ohta Y."/>
            <person name="Nishi S."/>
            <person name="Hatada Y."/>
        </authorList>
    </citation>
    <scope>NUCLEOTIDE SEQUENCE [LARGE SCALE GENOMIC DNA]</scope>
    <source>
        <strain evidence="1 2">OW59</strain>
    </source>
</reference>
<keyword evidence="2" id="KW-1185">Reference proteome</keyword>
<proteinExistence type="predicted"/>
<evidence type="ECO:0000313" key="2">
    <source>
        <dbReference type="Proteomes" id="UP000290975"/>
    </source>
</evidence>